<protein>
    <submittedName>
        <fullName evidence="2">Uncharacterized protein</fullName>
    </submittedName>
</protein>
<dbReference type="AlphaFoldDB" id="A0AAD8ADI1"/>
<feature type="non-terminal residue" evidence="2">
    <location>
        <position position="1"/>
    </location>
</feature>
<name>A0AAD8ADI1_DIPPU</name>
<feature type="non-terminal residue" evidence="2">
    <location>
        <position position="210"/>
    </location>
</feature>
<evidence type="ECO:0000313" key="3">
    <source>
        <dbReference type="Proteomes" id="UP001233999"/>
    </source>
</evidence>
<accession>A0AAD8ADI1</accession>
<reference evidence="2" key="2">
    <citation type="submission" date="2023-05" db="EMBL/GenBank/DDBJ databases">
        <authorList>
            <person name="Fouks B."/>
        </authorList>
    </citation>
    <scope>NUCLEOTIDE SEQUENCE</scope>
    <source>
        <strain evidence="2">Stay&amp;Tobe</strain>
        <tissue evidence="2">Testes</tissue>
    </source>
</reference>
<sequence>LRLFMCHNKCYEHIAEGGRISILSKRTVIYKELCKQSTVLNTNERRIIIHILINNLNIYLNIIYDISVKYYSATYFYDNICLFWLLLNIRDVFHSTSAQMSSLLEIFILESGRYSDPPVRNIRNSAADDTGSNQKHGMSHSSLSVRYVTSKHIQYRHLECISIISNFVTHNEVIPMDDPYQTKTTSKITNKNRLRNRTKQIVTPNPTRDT</sequence>
<gene>
    <name evidence="2" type="ORF">L9F63_011950</name>
</gene>
<organism evidence="2 3">
    <name type="scientific">Diploptera punctata</name>
    <name type="common">Pacific beetle cockroach</name>
    <dbReference type="NCBI Taxonomy" id="6984"/>
    <lineage>
        <taxon>Eukaryota</taxon>
        <taxon>Metazoa</taxon>
        <taxon>Ecdysozoa</taxon>
        <taxon>Arthropoda</taxon>
        <taxon>Hexapoda</taxon>
        <taxon>Insecta</taxon>
        <taxon>Pterygota</taxon>
        <taxon>Neoptera</taxon>
        <taxon>Polyneoptera</taxon>
        <taxon>Dictyoptera</taxon>
        <taxon>Blattodea</taxon>
        <taxon>Blaberoidea</taxon>
        <taxon>Blaberidae</taxon>
        <taxon>Diplopterinae</taxon>
        <taxon>Diploptera</taxon>
    </lineage>
</organism>
<feature type="compositionally biased region" description="Polar residues" evidence="1">
    <location>
        <begin position="199"/>
        <end position="210"/>
    </location>
</feature>
<comment type="caution">
    <text evidence="2">The sequence shown here is derived from an EMBL/GenBank/DDBJ whole genome shotgun (WGS) entry which is preliminary data.</text>
</comment>
<proteinExistence type="predicted"/>
<feature type="region of interest" description="Disordered" evidence="1">
    <location>
        <begin position="189"/>
        <end position="210"/>
    </location>
</feature>
<dbReference type="EMBL" id="JASPKZ010001948">
    <property type="protein sequence ID" value="KAJ9597007.1"/>
    <property type="molecule type" value="Genomic_DNA"/>
</dbReference>
<reference evidence="2" key="1">
    <citation type="journal article" date="2023" name="IScience">
        <title>Live-bearing cockroach genome reveals convergent evolutionary mechanisms linked to viviparity in insects and beyond.</title>
        <authorList>
            <person name="Fouks B."/>
            <person name="Harrison M.C."/>
            <person name="Mikhailova A.A."/>
            <person name="Marchal E."/>
            <person name="English S."/>
            <person name="Carruthers M."/>
            <person name="Jennings E.C."/>
            <person name="Chiamaka E.L."/>
            <person name="Frigard R.A."/>
            <person name="Pippel M."/>
            <person name="Attardo G.M."/>
            <person name="Benoit J.B."/>
            <person name="Bornberg-Bauer E."/>
            <person name="Tobe S.S."/>
        </authorList>
    </citation>
    <scope>NUCLEOTIDE SEQUENCE</scope>
    <source>
        <strain evidence="2">Stay&amp;Tobe</strain>
    </source>
</reference>
<keyword evidence="3" id="KW-1185">Reference proteome</keyword>
<evidence type="ECO:0000313" key="2">
    <source>
        <dbReference type="EMBL" id="KAJ9597007.1"/>
    </source>
</evidence>
<dbReference type="Proteomes" id="UP001233999">
    <property type="component" value="Unassembled WGS sequence"/>
</dbReference>
<evidence type="ECO:0000256" key="1">
    <source>
        <dbReference type="SAM" id="MobiDB-lite"/>
    </source>
</evidence>